<accession>K1M4D3</accession>
<reference evidence="3 4" key="1">
    <citation type="journal article" date="2012" name="J. Bacteriol.">
        <title>Draft Genome Sequence of Cecembia lonarensis Strain LW9T, Isolated from Lonar Lake, a Haloalkaline Lake in India.</title>
        <authorList>
            <person name="Shivaji S."/>
            <person name="Ara S."/>
            <person name="Singh A."/>
            <person name="Pinnaka A.K."/>
        </authorList>
    </citation>
    <scope>NUCLEOTIDE SEQUENCE [LARGE SCALE GENOMIC DNA]</scope>
    <source>
        <strain evidence="3 4">LW9</strain>
    </source>
</reference>
<sequence>MERKFKICIGAIGLIFVIFSMQLQAQTKSGFGIKGGLNYNYNENFFKDAQLIMEDPFSSLGYNVGFFGKIKLPLVYLRPELVYSNLSTVVQNQTFTTQRLDVPILIGVDLLGSFISVFAGPTLHYRISDDLKDFKVDALSTDFTTGYQIGVGLNLGPVGIDLRYEKELTAQIWGLNQALNQNTEFRFQQLILGLSFKF</sequence>
<evidence type="ECO:0000259" key="2">
    <source>
        <dbReference type="Pfam" id="PF13505"/>
    </source>
</evidence>
<evidence type="ECO:0000313" key="4">
    <source>
        <dbReference type="Proteomes" id="UP000004478"/>
    </source>
</evidence>
<gene>
    <name evidence="3" type="ORF">B879_00165</name>
</gene>
<dbReference type="RefSeq" id="WP_009183219.1">
    <property type="nucleotide sequence ID" value="NZ_AMGM01000002.1"/>
</dbReference>
<evidence type="ECO:0000313" key="3">
    <source>
        <dbReference type="EMBL" id="EKB51114.1"/>
    </source>
</evidence>
<dbReference type="Pfam" id="PF13505">
    <property type="entry name" value="OMP_b-brl"/>
    <property type="match status" value="1"/>
</dbReference>
<dbReference type="AlphaFoldDB" id="K1M4D3"/>
<dbReference type="Proteomes" id="UP000004478">
    <property type="component" value="Unassembled WGS sequence"/>
</dbReference>
<name>K1M4D3_CECL9</name>
<comment type="caution">
    <text evidence="3">The sequence shown here is derived from an EMBL/GenBank/DDBJ whole genome shotgun (WGS) entry which is preliminary data.</text>
</comment>
<proteinExistence type="predicted"/>
<feature type="domain" description="Outer membrane protein beta-barrel" evidence="2">
    <location>
        <begin position="16"/>
        <end position="198"/>
    </location>
</feature>
<dbReference type="OrthoDB" id="1001536at2"/>
<dbReference type="InterPro" id="IPR027385">
    <property type="entry name" value="Beta-barrel_OMP"/>
</dbReference>
<protein>
    <recommendedName>
        <fullName evidence="2">Outer membrane protein beta-barrel domain-containing protein</fullName>
    </recommendedName>
</protein>
<organism evidence="3 4">
    <name type="scientific">Cecembia lonarensis (strain CCUG 58316 / KCTC 22772 / LW9)</name>
    <dbReference type="NCBI Taxonomy" id="1225176"/>
    <lineage>
        <taxon>Bacteria</taxon>
        <taxon>Pseudomonadati</taxon>
        <taxon>Bacteroidota</taxon>
        <taxon>Cytophagia</taxon>
        <taxon>Cytophagales</taxon>
        <taxon>Cyclobacteriaceae</taxon>
        <taxon>Cecembia</taxon>
    </lineage>
</organism>
<keyword evidence="4" id="KW-1185">Reference proteome</keyword>
<dbReference type="InterPro" id="IPR011250">
    <property type="entry name" value="OMP/PagP_B-barrel"/>
</dbReference>
<dbReference type="SUPFAM" id="SSF56925">
    <property type="entry name" value="OMPA-like"/>
    <property type="match status" value="1"/>
</dbReference>
<keyword evidence="1" id="KW-0732">Signal</keyword>
<evidence type="ECO:0000256" key="1">
    <source>
        <dbReference type="ARBA" id="ARBA00022729"/>
    </source>
</evidence>
<dbReference type="EMBL" id="AMGM01000002">
    <property type="protein sequence ID" value="EKB51114.1"/>
    <property type="molecule type" value="Genomic_DNA"/>
</dbReference>